<dbReference type="PANTHER" id="PTHR10763">
    <property type="entry name" value="CELL DIVISION CONTROL PROTEIN 6-RELATED"/>
    <property type="match status" value="1"/>
</dbReference>
<dbReference type="Gene3D" id="1.10.8.60">
    <property type="match status" value="1"/>
</dbReference>
<protein>
    <recommendedName>
        <fullName evidence="10">Origin recognition complex subunit 1</fullName>
    </recommendedName>
</protein>
<feature type="compositionally biased region" description="Basic residues" evidence="11">
    <location>
        <begin position="65"/>
        <end position="81"/>
    </location>
</feature>
<evidence type="ECO:0000313" key="14">
    <source>
        <dbReference type="Proteomes" id="UP000177622"/>
    </source>
</evidence>
<dbReference type="GO" id="GO:0033314">
    <property type="term" value="P:mitotic DNA replication checkpoint signaling"/>
    <property type="evidence" value="ECO:0007669"/>
    <property type="project" value="TreeGrafter"/>
</dbReference>
<feature type="region of interest" description="Disordered" evidence="11">
    <location>
        <begin position="1"/>
        <end position="36"/>
    </location>
</feature>
<keyword evidence="3 10" id="KW-0235">DNA replication</keyword>
<evidence type="ECO:0000259" key="12">
    <source>
        <dbReference type="PROSITE" id="PS51038"/>
    </source>
</evidence>
<comment type="subunit">
    <text evidence="10">ORC is composed of six subunits.</text>
</comment>
<dbReference type="GO" id="GO:0006270">
    <property type="term" value="P:DNA replication initiation"/>
    <property type="evidence" value="ECO:0007669"/>
    <property type="project" value="TreeGrafter"/>
</dbReference>
<dbReference type="RefSeq" id="XP_022491768.1">
    <property type="nucleotide sequence ID" value="XM_022628681.1"/>
</dbReference>
<dbReference type="GeneID" id="34573415"/>
<sequence>MSDSEASNSPKQRASASERAQWMTKGALVRDDSDDELGVEDLPWEWVYDANEVKEEEGNDGSPQKRGRRRSSRPAPQRRRIVGARMGRFECKVGEVILLKSPEAGKDWVGVITEFVEEEDEEEEDEVVKSANIMWFASPDEFMGTRNKRRTDALPNEQYITLDFNTNPLTSISGKGIVMSQNAFYKRYPNGPPKNKTELAEYNKCIVCRRGVNQVQGRYTDEFVWEEVYNQDRIHDLIDLVKEGLKGSRKRRAADDEYVDSKEIAAPSTPRKRQRLATGNATPQSQRKKALTTPTHKRIVVKKPLEFTPLGTRVLSPTHFASPYRQARNLLHVSTVPDSLPCRKTEFNTVYNHLSAAIMEGTGACIYISGTPGTGKTATVREVVAQLNGAVLEEEMDDFIFVEINGMKVTDPHQSYSLLWEALKGDRVSPSHALDLLEREFSHPSPRRVSCVVLMDELDQLVTKNQSVMYNFFNWPALRHSRLIVLAVANTMDLPERTLSNKISSRLGLTRITFPGYRHTDLMEIISTRLANVPGNIVDPDAVQFASRKVAAVSGDARRALDICRRAVEIAEQAADEAAAAEDTQKEETESLPPTPSKTPARRNKALAAVAANDLPTPKTGPAKGQPGRVTIATIKQAIHEATSTPLQQSLRCLPLSGKLFLAALLARVARTGISESTFGDILDEARRIADAAVAVAGAAGAGVKEFLLGGGPSARVRSMGYAAMELMNSGILALEQGTGSKSVLGGTTIPTRGDRSSKVRLRVAAEDVRSAFREDVEAKGLGLGIEQ</sequence>
<dbReference type="InterPro" id="IPR041083">
    <property type="entry name" value="AAA_lid_10"/>
</dbReference>
<keyword evidence="7" id="KW-0460">Magnesium</keyword>
<comment type="subcellular location">
    <subcellularLocation>
        <location evidence="1 10">Nucleus</location>
    </subcellularLocation>
</comment>
<dbReference type="InterPro" id="IPR050311">
    <property type="entry name" value="ORC1/CDC6"/>
</dbReference>
<dbReference type="Gene3D" id="3.40.50.300">
    <property type="entry name" value="P-loop containing nucleotide triphosphate hydrolases"/>
    <property type="match status" value="1"/>
</dbReference>
<dbReference type="GO" id="GO:0005664">
    <property type="term" value="C:nuclear origin of replication recognition complex"/>
    <property type="evidence" value="ECO:0007669"/>
    <property type="project" value="TreeGrafter"/>
</dbReference>
<gene>
    <name evidence="13" type="ORF">PENARI_c003G09707</name>
</gene>
<evidence type="ECO:0000256" key="2">
    <source>
        <dbReference type="ARBA" id="ARBA00008398"/>
    </source>
</evidence>
<feature type="region of interest" description="Disordered" evidence="11">
    <location>
        <begin position="50"/>
        <end position="81"/>
    </location>
</feature>
<dbReference type="InterPro" id="IPR036390">
    <property type="entry name" value="WH_DNA-bd_sf"/>
</dbReference>
<comment type="function">
    <text evidence="10">Component of the origin recognition complex (ORC) that binds origins of replication. DNA-binding is ATP-dependent, however specific DNA sequences that define origins of replication have not been identified so far. ORC is required to assemble the pre-replication complex necessary to initiate DNA replication.</text>
</comment>
<evidence type="ECO:0000256" key="5">
    <source>
        <dbReference type="ARBA" id="ARBA00022741"/>
    </source>
</evidence>
<evidence type="ECO:0000256" key="1">
    <source>
        <dbReference type="ARBA" id="ARBA00004123"/>
    </source>
</evidence>
<reference evidence="13 14" key="1">
    <citation type="journal article" date="2016" name="Sci. Rep.">
        <title>Penicillium arizonense, a new, genome sequenced fungal species, reveals a high chemical diversity in secreted metabolites.</title>
        <authorList>
            <person name="Grijseels S."/>
            <person name="Nielsen J.C."/>
            <person name="Randelovic M."/>
            <person name="Nielsen J."/>
            <person name="Nielsen K.F."/>
            <person name="Workman M."/>
            <person name="Frisvad J.C."/>
        </authorList>
    </citation>
    <scope>NUCLEOTIDE SEQUENCE [LARGE SCALE GENOMIC DNA]</scope>
    <source>
        <strain evidence="13 14">CBS 141311</strain>
    </source>
</reference>
<dbReference type="GO" id="GO:0016887">
    <property type="term" value="F:ATP hydrolysis activity"/>
    <property type="evidence" value="ECO:0007669"/>
    <property type="project" value="InterPro"/>
</dbReference>
<evidence type="ECO:0000256" key="11">
    <source>
        <dbReference type="SAM" id="MobiDB-lite"/>
    </source>
</evidence>
<dbReference type="CDD" id="cd00009">
    <property type="entry name" value="AAA"/>
    <property type="match status" value="1"/>
</dbReference>
<dbReference type="InterPro" id="IPR003959">
    <property type="entry name" value="ATPase_AAA_core"/>
</dbReference>
<dbReference type="GO" id="GO:0046872">
    <property type="term" value="F:metal ion binding"/>
    <property type="evidence" value="ECO:0007669"/>
    <property type="project" value="UniProtKB-KW"/>
</dbReference>
<dbReference type="GO" id="GO:0003682">
    <property type="term" value="F:chromatin binding"/>
    <property type="evidence" value="ECO:0007669"/>
    <property type="project" value="InterPro"/>
</dbReference>
<dbReference type="EMBL" id="LXJU01000003">
    <property type="protein sequence ID" value="OGE56340.1"/>
    <property type="molecule type" value="Genomic_DNA"/>
</dbReference>
<dbReference type="Gene3D" id="2.30.30.490">
    <property type="match status" value="1"/>
</dbReference>
<dbReference type="SUPFAM" id="SSF52540">
    <property type="entry name" value="P-loop containing nucleoside triphosphate hydrolases"/>
    <property type="match status" value="1"/>
</dbReference>
<organism evidence="13 14">
    <name type="scientific">Penicillium arizonense</name>
    <dbReference type="NCBI Taxonomy" id="1835702"/>
    <lineage>
        <taxon>Eukaryota</taxon>
        <taxon>Fungi</taxon>
        <taxon>Dikarya</taxon>
        <taxon>Ascomycota</taxon>
        <taxon>Pezizomycotina</taxon>
        <taxon>Eurotiomycetes</taxon>
        <taxon>Eurotiomycetidae</taxon>
        <taxon>Eurotiales</taxon>
        <taxon>Aspergillaceae</taxon>
        <taxon>Penicillium</taxon>
    </lineage>
</organism>
<dbReference type="PANTHER" id="PTHR10763:SF23">
    <property type="entry name" value="ORIGIN RECOGNITION COMPLEX SUBUNIT 1"/>
    <property type="match status" value="1"/>
</dbReference>
<proteinExistence type="inferred from homology"/>
<dbReference type="InterPro" id="IPR001025">
    <property type="entry name" value="BAH_dom"/>
</dbReference>
<dbReference type="SUPFAM" id="SSF46785">
    <property type="entry name" value="Winged helix' DNA-binding domain"/>
    <property type="match status" value="1"/>
</dbReference>
<feature type="domain" description="BAH" evidence="12">
    <location>
        <begin position="89"/>
        <end position="223"/>
    </location>
</feature>
<dbReference type="GO" id="GO:0003688">
    <property type="term" value="F:DNA replication origin binding"/>
    <property type="evidence" value="ECO:0007669"/>
    <property type="project" value="UniProtKB-ARBA"/>
</dbReference>
<dbReference type="InterPro" id="IPR003593">
    <property type="entry name" value="AAA+_ATPase"/>
</dbReference>
<keyword evidence="8 10" id="KW-0238">DNA-binding</keyword>
<evidence type="ECO:0000256" key="4">
    <source>
        <dbReference type="ARBA" id="ARBA00022723"/>
    </source>
</evidence>
<dbReference type="Proteomes" id="UP000177622">
    <property type="component" value="Unassembled WGS sequence"/>
</dbReference>
<dbReference type="AlphaFoldDB" id="A0A1F5LTI0"/>
<dbReference type="OrthoDB" id="1926878at2759"/>
<keyword evidence="4" id="KW-0479">Metal-binding</keyword>
<comment type="similarity">
    <text evidence="2 10">Belongs to the ORC1 family.</text>
</comment>
<accession>A0A1F5LTI0</accession>
<keyword evidence="5 10" id="KW-0547">Nucleotide-binding</keyword>
<evidence type="ECO:0000256" key="8">
    <source>
        <dbReference type="ARBA" id="ARBA00023125"/>
    </source>
</evidence>
<dbReference type="InterPro" id="IPR043151">
    <property type="entry name" value="BAH_sf"/>
</dbReference>
<dbReference type="STRING" id="1835702.A0A1F5LTI0"/>
<evidence type="ECO:0000256" key="3">
    <source>
        <dbReference type="ARBA" id="ARBA00022705"/>
    </source>
</evidence>
<evidence type="ECO:0000313" key="13">
    <source>
        <dbReference type="EMBL" id="OGE56340.1"/>
    </source>
</evidence>
<keyword evidence="6 10" id="KW-0067">ATP-binding</keyword>
<dbReference type="SMART" id="SM00382">
    <property type="entry name" value="AAA"/>
    <property type="match status" value="1"/>
</dbReference>
<dbReference type="Pfam" id="PF00004">
    <property type="entry name" value="AAA"/>
    <property type="match status" value="1"/>
</dbReference>
<dbReference type="InterPro" id="IPR027417">
    <property type="entry name" value="P-loop_NTPase"/>
</dbReference>
<feature type="region of interest" description="Disordered" evidence="11">
    <location>
        <begin position="575"/>
        <end position="603"/>
    </location>
</feature>
<keyword evidence="14" id="KW-1185">Reference proteome</keyword>
<evidence type="ECO:0000256" key="9">
    <source>
        <dbReference type="ARBA" id="ARBA00023242"/>
    </source>
</evidence>
<keyword evidence="9 10" id="KW-0539">Nucleus</keyword>
<name>A0A1F5LTI0_PENAI</name>
<evidence type="ECO:0000256" key="7">
    <source>
        <dbReference type="ARBA" id="ARBA00022842"/>
    </source>
</evidence>
<dbReference type="PROSITE" id="PS51038">
    <property type="entry name" value="BAH"/>
    <property type="match status" value="1"/>
</dbReference>
<dbReference type="FunFam" id="2.30.30.490:FF:000024">
    <property type="entry name" value="Origin recognition complex subunit 1"/>
    <property type="match status" value="1"/>
</dbReference>
<evidence type="ECO:0000256" key="10">
    <source>
        <dbReference type="RuleBase" id="RU365058"/>
    </source>
</evidence>
<dbReference type="GO" id="GO:0005524">
    <property type="term" value="F:ATP binding"/>
    <property type="evidence" value="ECO:0007669"/>
    <property type="project" value="UniProtKB-KW"/>
</dbReference>
<feature type="region of interest" description="Disordered" evidence="11">
    <location>
        <begin position="249"/>
        <end position="294"/>
    </location>
</feature>
<comment type="caution">
    <text evidence="13">The sequence shown here is derived from an EMBL/GenBank/DDBJ whole genome shotgun (WGS) entry which is preliminary data.</text>
</comment>
<feature type="compositionally biased region" description="Polar residues" evidence="11">
    <location>
        <begin position="1"/>
        <end position="15"/>
    </location>
</feature>
<evidence type="ECO:0000256" key="6">
    <source>
        <dbReference type="ARBA" id="ARBA00022840"/>
    </source>
</evidence>
<feature type="compositionally biased region" description="Basic and acidic residues" evidence="11">
    <location>
        <begin position="253"/>
        <end position="263"/>
    </location>
</feature>
<dbReference type="FunFam" id="3.40.50.300:FF:000199">
    <property type="entry name" value="Origin recognition complex subunit 1"/>
    <property type="match status" value="1"/>
</dbReference>
<dbReference type="Pfam" id="PF17872">
    <property type="entry name" value="AAA_lid_10"/>
    <property type="match status" value="1"/>
</dbReference>